<accession>B0WSV4</accession>
<dbReference type="PROSITE" id="PS50088">
    <property type="entry name" value="ANK_REPEAT"/>
    <property type="match status" value="1"/>
</dbReference>
<dbReference type="GO" id="GO:0031436">
    <property type="term" value="C:BRCA1-BARD1 complex"/>
    <property type="evidence" value="ECO:0007669"/>
    <property type="project" value="TreeGrafter"/>
</dbReference>
<feature type="repeat" description="ANK" evidence="3">
    <location>
        <begin position="42"/>
        <end position="74"/>
    </location>
</feature>
<evidence type="ECO:0000256" key="2">
    <source>
        <dbReference type="ARBA" id="ARBA00023043"/>
    </source>
</evidence>
<dbReference type="SUPFAM" id="SSF48403">
    <property type="entry name" value="Ankyrin repeat"/>
    <property type="match status" value="1"/>
</dbReference>
<keyword evidence="2 3" id="KW-0040">ANK repeat</keyword>
<dbReference type="AlphaFoldDB" id="B0WSV4"/>
<name>B0WSV4_CULQU</name>
<reference evidence="5" key="2">
    <citation type="submission" date="2020-05" db="UniProtKB">
        <authorList>
            <consortium name="EnsemblMetazoa"/>
        </authorList>
    </citation>
    <scope>IDENTIFICATION</scope>
    <source>
        <strain evidence="5">JHB</strain>
    </source>
</reference>
<dbReference type="HOGENOM" id="CLU_086158_0_0_1"/>
<evidence type="ECO:0000313" key="6">
    <source>
        <dbReference type="Proteomes" id="UP000002320"/>
    </source>
</evidence>
<dbReference type="PANTHER" id="PTHR24171">
    <property type="entry name" value="ANKYRIN REPEAT DOMAIN-CONTAINING PROTEIN 39-RELATED"/>
    <property type="match status" value="1"/>
</dbReference>
<dbReference type="InParanoid" id="B0WSV4"/>
<sequence length="205" mass="22911">MNREKIKLCIALIDAVVEGNPLEVEKLLKAGADINFSNLFEESKTPLHYAVASGNINIVKILLERGANKEAKCEDRKTPIDFCSLLDDETRRAIETAIGKHAHAQKPNVSEQKLSIESDSTVQTYTKRPGTAAVGQFYETKLLTMVLFRLLHDQEIDHFYLGNNLDEAGAFDDVVLRTCVGGKSQVICLQAKHKNFLSEFKSQNF</sequence>
<dbReference type="SMART" id="SM00248">
    <property type="entry name" value="ANK"/>
    <property type="match status" value="2"/>
</dbReference>
<dbReference type="InterPro" id="IPR036770">
    <property type="entry name" value="Ankyrin_rpt-contain_sf"/>
</dbReference>
<dbReference type="STRING" id="7176.B0WSV4"/>
<dbReference type="GO" id="GO:0085020">
    <property type="term" value="P:protein K6-linked ubiquitination"/>
    <property type="evidence" value="ECO:0007669"/>
    <property type="project" value="TreeGrafter"/>
</dbReference>
<dbReference type="Gene3D" id="1.25.40.20">
    <property type="entry name" value="Ankyrin repeat-containing domain"/>
    <property type="match status" value="1"/>
</dbReference>
<dbReference type="eggNOG" id="KOG1840">
    <property type="taxonomic scope" value="Eukaryota"/>
</dbReference>
<dbReference type="PANTHER" id="PTHR24171:SF8">
    <property type="entry name" value="BRCA1-ASSOCIATED RING DOMAIN PROTEIN 1"/>
    <property type="match status" value="1"/>
</dbReference>
<reference evidence="4" key="1">
    <citation type="submission" date="2007-03" db="EMBL/GenBank/DDBJ databases">
        <title>Annotation of Culex pipiens quinquefasciatus.</title>
        <authorList>
            <consortium name="The Broad Institute Genome Sequencing Platform"/>
            <person name="Atkinson P.W."/>
            <person name="Hemingway J."/>
            <person name="Christensen B.M."/>
            <person name="Higgs S."/>
            <person name="Kodira C."/>
            <person name="Hannick L."/>
            <person name="Megy K."/>
            <person name="O'Leary S."/>
            <person name="Pearson M."/>
            <person name="Haas B.J."/>
            <person name="Mauceli E."/>
            <person name="Wortman J.R."/>
            <person name="Lee N.H."/>
            <person name="Guigo R."/>
            <person name="Stanke M."/>
            <person name="Alvarado L."/>
            <person name="Amedeo P."/>
            <person name="Antoine C.H."/>
            <person name="Arensburger P."/>
            <person name="Bidwell S.L."/>
            <person name="Crawford M."/>
            <person name="Camaro F."/>
            <person name="Devon K."/>
            <person name="Engels R."/>
            <person name="Hammond M."/>
            <person name="Howarth C."/>
            <person name="Koehrsen M."/>
            <person name="Lawson D."/>
            <person name="Montgomery P."/>
            <person name="Nene V."/>
            <person name="Nusbaum C."/>
            <person name="Puiu D."/>
            <person name="Romero-Severson J."/>
            <person name="Severson D.W."/>
            <person name="Shumway M."/>
            <person name="Sisk P."/>
            <person name="Stolte C."/>
            <person name="Zeng Q."/>
            <person name="Eisenstadt E."/>
            <person name="Fraser-Liggett C."/>
            <person name="Strausberg R."/>
            <person name="Galagan J."/>
            <person name="Birren B."/>
            <person name="Collins F.H."/>
        </authorList>
    </citation>
    <scope>NUCLEOTIDE SEQUENCE [LARGE SCALE GENOMIC DNA]</scope>
    <source>
        <strain evidence="4">JHB</strain>
    </source>
</reference>
<evidence type="ECO:0000313" key="5">
    <source>
        <dbReference type="EnsemblMetazoa" id="CPIJ009924-PA"/>
    </source>
</evidence>
<gene>
    <name evidence="5" type="primary">6042704</name>
    <name evidence="4" type="ORF">CpipJ_CPIJ009924</name>
</gene>
<dbReference type="InterPro" id="IPR002110">
    <property type="entry name" value="Ankyrin_rpt"/>
</dbReference>
<dbReference type="VEuPathDB" id="VectorBase:CPIJ009924"/>
<dbReference type="OrthoDB" id="7739966at2759"/>
<dbReference type="EMBL" id="DS232077">
    <property type="protein sequence ID" value="EDS34082.1"/>
    <property type="molecule type" value="Genomic_DNA"/>
</dbReference>
<proteinExistence type="predicted"/>
<dbReference type="EnsemblMetazoa" id="CPIJ009924-RA">
    <property type="protein sequence ID" value="CPIJ009924-PA"/>
    <property type="gene ID" value="CPIJ009924"/>
</dbReference>
<dbReference type="Proteomes" id="UP000002320">
    <property type="component" value="Unassembled WGS sequence"/>
</dbReference>
<dbReference type="GO" id="GO:0004842">
    <property type="term" value="F:ubiquitin-protein transferase activity"/>
    <property type="evidence" value="ECO:0007669"/>
    <property type="project" value="TreeGrafter"/>
</dbReference>
<evidence type="ECO:0000256" key="3">
    <source>
        <dbReference type="PROSITE-ProRule" id="PRU00023"/>
    </source>
</evidence>
<dbReference type="VEuPathDB" id="VectorBase:CQUJHB002881"/>
<evidence type="ECO:0000313" key="4">
    <source>
        <dbReference type="EMBL" id="EDS34082.1"/>
    </source>
</evidence>
<evidence type="ECO:0000256" key="1">
    <source>
        <dbReference type="ARBA" id="ARBA00022737"/>
    </source>
</evidence>
<keyword evidence="1" id="KW-0677">Repeat</keyword>
<keyword evidence="6" id="KW-1185">Reference proteome</keyword>
<dbReference type="Pfam" id="PF12796">
    <property type="entry name" value="Ank_2"/>
    <property type="match status" value="1"/>
</dbReference>
<dbReference type="GO" id="GO:0070531">
    <property type="term" value="C:BRCA1-A complex"/>
    <property type="evidence" value="ECO:0007669"/>
    <property type="project" value="TreeGrafter"/>
</dbReference>
<organism>
    <name type="scientific">Culex quinquefasciatus</name>
    <name type="common">Southern house mosquito</name>
    <name type="synonym">Culex pungens</name>
    <dbReference type="NCBI Taxonomy" id="7176"/>
    <lineage>
        <taxon>Eukaryota</taxon>
        <taxon>Metazoa</taxon>
        <taxon>Ecdysozoa</taxon>
        <taxon>Arthropoda</taxon>
        <taxon>Hexapoda</taxon>
        <taxon>Insecta</taxon>
        <taxon>Pterygota</taxon>
        <taxon>Neoptera</taxon>
        <taxon>Endopterygota</taxon>
        <taxon>Diptera</taxon>
        <taxon>Nematocera</taxon>
        <taxon>Culicoidea</taxon>
        <taxon>Culicidae</taxon>
        <taxon>Culicinae</taxon>
        <taxon>Culicini</taxon>
        <taxon>Culex</taxon>
        <taxon>Culex</taxon>
    </lineage>
</organism>
<dbReference type="KEGG" id="cqu:CpipJ_CPIJ009924"/>
<dbReference type="PROSITE" id="PS50297">
    <property type="entry name" value="ANK_REP_REGION"/>
    <property type="match status" value="1"/>
</dbReference>
<protein>
    <submittedName>
        <fullName evidence="4 5">Uncharacterized protein</fullName>
    </submittedName>
</protein>